<sequence length="492" mass="55561">MLGVGCMADVWWFALGGCLSCCAAIHGVRLEHAQYGERNIIVDRTENHGSEWFHLPEPFFQPGDPQPYPPTRDYRSSMTRDNSSIMVLIAALDERQTVATLRDIFERAKAPSRVYVGVVQQNGADTEDALDGLCRVLGSPLVLKEEFQGRELHKRQEEDDVWGQSRYTLESFARCGPAGHVRIHRMDRLEAKGPAYARGRQPILLSEGGAMEDFCLQIDAHSVFAQDWDDSLISQWAATENEYAILTTYPHNANEFKEDRKPPNMGGNWEMPSLCRASFVGRGIVRNLIASAVQGLDKPILSKFWAAGQSFSRCHAERDVPNDHHSQHIFLGEEFSRAARLWTNGYDFYTPSRPALGTWYGQDIKHRGFWARNTSEQKYGEERMRTLLHSPESNQTDAARAALRGFDLGTRRSLEAYSKLTGMNTLTNKGHDTQCAVTKWTPWNSDAQQPYQILNQSPALLGVGFLDDVTRKSVQARKLRRSRGKLSEQPSL</sequence>
<dbReference type="AlphaFoldDB" id="A0A7S1A9R9"/>
<protein>
    <submittedName>
        <fullName evidence="2">Uncharacterized protein</fullName>
    </submittedName>
</protein>
<reference evidence="2" key="1">
    <citation type="submission" date="2021-01" db="EMBL/GenBank/DDBJ databases">
        <authorList>
            <person name="Corre E."/>
            <person name="Pelletier E."/>
            <person name="Niang G."/>
            <person name="Scheremetjew M."/>
            <person name="Finn R."/>
            <person name="Kale V."/>
            <person name="Holt S."/>
            <person name="Cochrane G."/>
            <person name="Meng A."/>
            <person name="Brown T."/>
            <person name="Cohen L."/>
        </authorList>
    </citation>
    <scope>NUCLEOTIDE SEQUENCE</scope>
</reference>
<dbReference type="EMBL" id="HBFQ01029573">
    <property type="protein sequence ID" value="CAD8846516.1"/>
    <property type="molecule type" value="Transcribed_RNA"/>
</dbReference>
<gene>
    <name evidence="2" type="ORF">NSCI0253_LOCUS20866</name>
</gene>
<feature type="chain" id="PRO_5031259933" evidence="1">
    <location>
        <begin position="25"/>
        <end position="492"/>
    </location>
</feature>
<evidence type="ECO:0000313" key="2">
    <source>
        <dbReference type="EMBL" id="CAD8846516.1"/>
    </source>
</evidence>
<accession>A0A7S1A9R9</accession>
<proteinExistence type="predicted"/>
<dbReference type="PANTHER" id="PTHR34496:SF6">
    <property type="entry name" value="GLYCOSYLTRANSFERASE 2-LIKE DOMAIN-CONTAINING PROTEIN"/>
    <property type="match status" value="1"/>
</dbReference>
<dbReference type="PANTHER" id="PTHR34496">
    <property type="entry name" value="GLCNAC TRANSFERASE-RELATED"/>
    <property type="match status" value="1"/>
</dbReference>
<keyword evidence="1" id="KW-0732">Signal</keyword>
<dbReference type="Pfam" id="PF11397">
    <property type="entry name" value="GlcNAc"/>
    <property type="match status" value="1"/>
</dbReference>
<dbReference type="InterPro" id="IPR021067">
    <property type="entry name" value="Glycosyltransferase"/>
</dbReference>
<name>A0A7S1A9R9_NOCSC</name>
<evidence type="ECO:0000256" key="1">
    <source>
        <dbReference type="SAM" id="SignalP"/>
    </source>
</evidence>
<organism evidence="2">
    <name type="scientific">Noctiluca scintillans</name>
    <name type="common">Sea sparkle</name>
    <name type="synonym">Red tide dinoflagellate</name>
    <dbReference type="NCBI Taxonomy" id="2966"/>
    <lineage>
        <taxon>Eukaryota</taxon>
        <taxon>Sar</taxon>
        <taxon>Alveolata</taxon>
        <taxon>Dinophyceae</taxon>
        <taxon>Noctilucales</taxon>
        <taxon>Noctilucaceae</taxon>
        <taxon>Noctiluca</taxon>
    </lineage>
</organism>
<feature type="signal peptide" evidence="1">
    <location>
        <begin position="1"/>
        <end position="24"/>
    </location>
</feature>